<comment type="similarity">
    <text evidence="1">Belongs to the complex I LYR family.</text>
</comment>
<dbReference type="OrthoDB" id="275715at2759"/>
<dbReference type="EMBL" id="OV696694">
    <property type="protein sequence ID" value="CAH1273355.1"/>
    <property type="molecule type" value="Genomic_DNA"/>
</dbReference>
<dbReference type="GO" id="GO:0005739">
    <property type="term" value="C:mitochondrion"/>
    <property type="evidence" value="ECO:0007669"/>
    <property type="project" value="TreeGrafter"/>
</dbReference>
<dbReference type="Proteomes" id="UP000838412">
    <property type="component" value="Chromosome 9"/>
</dbReference>
<protein>
    <submittedName>
        <fullName evidence="4">LYRM1 protein</fullName>
    </submittedName>
</protein>
<keyword evidence="5" id="KW-1185">Reference proteome</keyword>
<reference evidence="4" key="1">
    <citation type="submission" date="2022-01" db="EMBL/GenBank/DDBJ databases">
        <authorList>
            <person name="Braso-Vives M."/>
        </authorList>
    </citation>
    <scope>NUCLEOTIDE SEQUENCE</scope>
</reference>
<dbReference type="InterPro" id="IPR040330">
    <property type="entry name" value="LYRM1"/>
</dbReference>
<evidence type="ECO:0000256" key="1">
    <source>
        <dbReference type="ARBA" id="ARBA00009508"/>
    </source>
</evidence>
<name>A0A8K0F340_BRALA</name>
<dbReference type="InterPro" id="IPR045294">
    <property type="entry name" value="Complex1_LYR_LYRM1"/>
</dbReference>
<dbReference type="PANTHER" id="PTHR14273:SF0">
    <property type="entry name" value="LYR MOTIF-CONTAINING PROTEIN 1"/>
    <property type="match status" value="1"/>
</dbReference>
<organism evidence="4 5">
    <name type="scientific">Branchiostoma lanceolatum</name>
    <name type="common">Common lancelet</name>
    <name type="synonym">Amphioxus lanceolatum</name>
    <dbReference type="NCBI Taxonomy" id="7740"/>
    <lineage>
        <taxon>Eukaryota</taxon>
        <taxon>Metazoa</taxon>
        <taxon>Chordata</taxon>
        <taxon>Cephalochordata</taxon>
        <taxon>Leptocardii</taxon>
        <taxon>Amphioxiformes</taxon>
        <taxon>Branchiostomatidae</taxon>
        <taxon>Branchiostoma</taxon>
    </lineage>
</organism>
<proteinExistence type="inferred from homology"/>
<accession>A0A8K0F340</accession>
<evidence type="ECO:0000259" key="3">
    <source>
        <dbReference type="Pfam" id="PF05347"/>
    </source>
</evidence>
<dbReference type="CDD" id="cd20261">
    <property type="entry name" value="Complex1_LYR_LYRM1"/>
    <property type="match status" value="1"/>
</dbReference>
<feature type="domain" description="Complex 1 LYR protein" evidence="3">
    <location>
        <begin position="14"/>
        <end position="78"/>
    </location>
</feature>
<dbReference type="Pfam" id="PF05347">
    <property type="entry name" value="Complex1_LYR"/>
    <property type="match status" value="1"/>
</dbReference>
<dbReference type="AlphaFoldDB" id="A0A8K0F340"/>
<feature type="region of interest" description="Disordered" evidence="2">
    <location>
        <begin position="90"/>
        <end position="129"/>
    </location>
</feature>
<evidence type="ECO:0000313" key="4">
    <source>
        <dbReference type="EMBL" id="CAH1273355.1"/>
    </source>
</evidence>
<evidence type="ECO:0000256" key="2">
    <source>
        <dbReference type="SAM" id="MobiDB-lite"/>
    </source>
</evidence>
<gene>
    <name evidence="4" type="primary">LYRM1</name>
    <name evidence="4" type="ORF">BLAG_LOCUS24720</name>
</gene>
<evidence type="ECO:0000313" key="5">
    <source>
        <dbReference type="Proteomes" id="UP000838412"/>
    </source>
</evidence>
<dbReference type="InterPro" id="IPR008011">
    <property type="entry name" value="Complex1_LYR_dom"/>
</dbReference>
<sequence length="129" mass="15214">MIVYLHIMASLRTEVLSIYRTILRTARTWKSLSGSQQETQEEMKYIREEAGALFRKNKHLTDEEQIRQCIREAETRIELAHHYGIPYPRPVNLPPMGLGGPQRKGKKLQERLRHQAKPVYLHSHEEIEK</sequence>
<dbReference type="PANTHER" id="PTHR14273">
    <property type="entry name" value="LYR MOTIF-CONTAINING PROTEIN 1"/>
    <property type="match status" value="1"/>
</dbReference>